<dbReference type="Gene3D" id="3.40.50.300">
    <property type="entry name" value="P-loop containing nucleotide triphosphate hydrolases"/>
    <property type="match status" value="1"/>
</dbReference>
<dbReference type="PANTHER" id="PTHR10704:SF71">
    <property type="entry name" value="CARBOHYDRATE SULFOTRANSFERASE 1-LIKE"/>
    <property type="match status" value="1"/>
</dbReference>
<dbReference type="GO" id="GO:0001517">
    <property type="term" value="F:N-acetylglucosamine 6-O-sulfotransferase activity"/>
    <property type="evidence" value="ECO:0007669"/>
    <property type="project" value="TreeGrafter"/>
</dbReference>
<dbReference type="AlphaFoldDB" id="E4X8M9"/>
<dbReference type="Pfam" id="PF00685">
    <property type="entry name" value="Sulfotransfer_1"/>
    <property type="match status" value="1"/>
</dbReference>
<organism evidence="3">
    <name type="scientific">Oikopleura dioica</name>
    <name type="common">Tunicate</name>
    <dbReference type="NCBI Taxonomy" id="34765"/>
    <lineage>
        <taxon>Eukaryota</taxon>
        <taxon>Metazoa</taxon>
        <taxon>Chordata</taxon>
        <taxon>Tunicata</taxon>
        <taxon>Appendicularia</taxon>
        <taxon>Copelata</taxon>
        <taxon>Oikopleuridae</taxon>
        <taxon>Oikopleura</taxon>
    </lineage>
</organism>
<evidence type="ECO:0000313" key="4">
    <source>
        <dbReference type="Proteomes" id="UP000001307"/>
    </source>
</evidence>
<evidence type="ECO:0000256" key="1">
    <source>
        <dbReference type="RuleBase" id="RU361155"/>
    </source>
</evidence>
<dbReference type="GO" id="GO:0006790">
    <property type="term" value="P:sulfur compound metabolic process"/>
    <property type="evidence" value="ECO:0007669"/>
    <property type="project" value="TreeGrafter"/>
</dbReference>
<dbReference type="EC" id="2.8.2.-" evidence="1"/>
<dbReference type="InParanoid" id="E4X8M9"/>
<dbReference type="InterPro" id="IPR051135">
    <property type="entry name" value="Gal/GlcNAc/GalNAc_ST"/>
</dbReference>
<dbReference type="OrthoDB" id="6138663at2759"/>
<reference evidence="3" key="1">
    <citation type="journal article" date="2010" name="Science">
        <title>Plasticity of animal genome architecture unmasked by rapid evolution of a pelagic tunicate.</title>
        <authorList>
            <person name="Denoeud F."/>
            <person name="Henriet S."/>
            <person name="Mungpakdee S."/>
            <person name="Aury J.M."/>
            <person name="Da Silva C."/>
            <person name="Brinkmann H."/>
            <person name="Mikhaleva J."/>
            <person name="Olsen L.C."/>
            <person name="Jubin C."/>
            <person name="Canestro C."/>
            <person name="Bouquet J.M."/>
            <person name="Danks G."/>
            <person name="Poulain J."/>
            <person name="Campsteijn C."/>
            <person name="Adamski M."/>
            <person name="Cross I."/>
            <person name="Yadetie F."/>
            <person name="Muffato M."/>
            <person name="Louis A."/>
            <person name="Butcher S."/>
            <person name="Tsagkogeorga G."/>
            <person name="Konrad A."/>
            <person name="Singh S."/>
            <person name="Jensen M.F."/>
            <person name="Cong E.H."/>
            <person name="Eikeseth-Otteraa H."/>
            <person name="Noel B."/>
            <person name="Anthouard V."/>
            <person name="Porcel B.M."/>
            <person name="Kachouri-Lafond R."/>
            <person name="Nishino A."/>
            <person name="Ugolini M."/>
            <person name="Chourrout P."/>
            <person name="Nishida H."/>
            <person name="Aasland R."/>
            <person name="Huzurbazar S."/>
            <person name="Westhof E."/>
            <person name="Delsuc F."/>
            <person name="Lehrach H."/>
            <person name="Reinhardt R."/>
            <person name="Weissenbach J."/>
            <person name="Roy S.W."/>
            <person name="Artiguenave F."/>
            <person name="Postlethwait J.H."/>
            <person name="Manak J.R."/>
            <person name="Thompson E.M."/>
            <person name="Jaillon O."/>
            <person name="Du Pasquier L."/>
            <person name="Boudinot P."/>
            <person name="Liberles D.A."/>
            <person name="Volff J.N."/>
            <person name="Philippe H."/>
            <person name="Lenhard B."/>
            <person name="Roest Crollius H."/>
            <person name="Wincker P."/>
            <person name="Chourrout D."/>
        </authorList>
    </citation>
    <scope>NUCLEOTIDE SEQUENCE [LARGE SCALE GENOMIC DNA]</scope>
</reference>
<sequence length="403" mass="47078">MLSKRKLKTIIFLLGSWAFFNLLQDEILDILRERKLKKEEEEIYSKESETEENRLSKSTVVLFTYYRSGSTFTGELFNQHKDVFYLFEPLILAGVETGAENMKKELLERIFDCDLPRFSEYSSSKLPSYVKDSCGRKNFCFAHATKEFCSPPFCGEDFTNDRKMCSRGPCKVFGKNGDLIHEANRICNSKHVKAIKTIRITSISPFVEFFNEFDSSQNFKFVLLIRDPRGMLNSRLRISRIQKHETDKGAEITKKVIGICKKIVENIKTITSSHFMHSRTIILRYEDVALDPKSYAKKIYEKFNLDYPENIDSWINQNTHNDQKSGKMNIYDTHRESAKIAFDWRNSRSNRKMPYQFLQPLQKGCAEMLNLTGYRTFASEAEMFSENLQTLVPNEEVDFLLHL</sequence>
<dbReference type="InterPro" id="IPR000863">
    <property type="entry name" value="Sulfotransferase_dom"/>
</dbReference>
<protein>
    <recommendedName>
        <fullName evidence="1">Sulfotransferase</fullName>
        <ecNumber evidence="1">2.8.2.-</ecNumber>
    </recommendedName>
</protein>
<dbReference type="EMBL" id="FN653029">
    <property type="protein sequence ID" value="CBY08270.1"/>
    <property type="molecule type" value="Genomic_DNA"/>
</dbReference>
<dbReference type="PANTHER" id="PTHR10704">
    <property type="entry name" value="CARBOHYDRATE SULFOTRANSFERASE"/>
    <property type="match status" value="1"/>
</dbReference>
<dbReference type="Proteomes" id="UP000001307">
    <property type="component" value="Unassembled WGS sequence"/>
</dbReference>
<comment type="similarity">
    <text evidence="1">Belongs to the sulfotransferase 1 family.</text>
</comment>
<gene>
    <name evidence="3" type="ORF">GSOID_T00004286001</name>
</gene>
<dbReference type="GO" id="GO:0006044">
    <property type="term" value="P:N-acetylglucosamine metabolic process"/>
    <property type="evidence" value="ECO:0007669"/>
    <property type="project" value="TreeGrafter"/>
</dbReference>
<dbReference type="InterPro" id="IPR027417">
    <property type="entry name" value="P-loop_NTPase"/>
</dbReference>
<dbReference type="SUPFAM" id="SSF52540">
    <property type="entry name" value="P-loop containing nucleoside triphosphate hydrolases"/>
    <property type="match status" value="1"/>
</dbReference>
<keyword evidence="4" id="KW-1185">Reference proteome</keyword>
<keyword evidence="1" id="KW-0808">Transferase</keyword>
<evidence type="ECO:0000259" key="2">
    <source>
        <dbReference type="Pfam" id="PF00685"/>
    </source>
</evidence>
<accession>E4X8M9</accession>
<name>E4X8M9_OIKDI</name>
<feature type="domain" description="Sulfotransferase" evidence="2">
    <location>
        <begin position="59"/>
        <end position="345"/>
    </location>
</feature>
<evidence type="ECO:0000313" key="3">
    <source>
        <dbReference type="EMBL" id="CBY08270.1"/>
    </source>
</evidence>
<proteinExistence type="inferred from homology"/>